<accession>A0A1G2EX05</accession>
<dbReference type="GO" id="GO:0006412">
    <property type="term" value="P:translation"/>
    <property type="evidence" value="ECO:0007669"/>
    <property type="project" value="UniProtKB-UniRule"/>
</dbReference>
<comment type="catalytic activity">
    <reaction evidence="1">
        <text>L-glutamyl-tRNA(Gln) + L-glutamine + ATP + H2O = L-glutaminyl-tRNA(Gln) + L-glutamate + ADP + phosphate + H(+)</text>
        <dbReference type="Rhea" id="RHEA:17521"/>
        <dbReference type="Rhea" id="RHEA-COMP:9681"/>
        <dbReference type="Rhea" id="RHEA-COMP:9684"/>
        <dbReference type="ChEBI" id="CHEBI:15377"/>
        <dbReference type="ChEBI" id="CHEBI:15378"/>
        <dbReference type="ChEBI" id="CHEBI:29985"/>
        <dbReference type="ChEBI" id="CHEBI:30616"/>
        <dbReference type="ChEBI" id="CHEBI:43474"/>
        <dbReference type="ChEBI" id="CHEBI:58359"/>
        <dbReference type="ChEBI" id="CHEBI:78520"/>
        <dbReference type="ChEBI" id="CHEBI:78521"/>
        <dbReference type="ChEBI" id="CHEBI:456216"/>
    </reaction>
</comment>
<evidence type="ECO:0000313" key="2">
    <source>
        <dbReference type="EMBL" id="OGZ30247.1"/>
    </source>
</evidence>
<gene>
    <name evidence="1" type="primary">gatC</name>
    <name evidence="2" type="ORF">A3J00_01120</name>
</gene>
<name>A0A1G2EX05_9BACT</name>
<dbReference type="Gene3D" id="1.10.20.60">
    <property type="entry name" value="Glu-tRNAGln amidotransferase C subunit, N-terminal domain"/>
    <property type="match status" value="1"/>
</dbReference>
<sequence>MIFPKDVKKTAELARIKLAAYEEKELAGELESILGYIEKLKEVEVSGIAEASHVFHHNDFRKDEEPKENFNSVPLLEAAPETERGFVKVKKVLDKG</sequence>
<comment type="similarity">
    <text evidence="1">Belongs to the GatC family.</text>
</comment>
<keyword evidence="1" id="KW-0436">Ligase</keyword>
<dbReference type="GO" id="GO:0070681">
    <property type="term" value="P:glutaminyl-tRNAGln biosynthesis via transamidation"/>
    <property type="evidence" value="ECO:0007669"/>
    <property type="project" value="TreeGrafter"/>
</dbReference>
<dbReference type="PANTHER" id="PTHR15004:SF0">
    <property type="entry name" value="GLUTAMYL-TRNA(GLN) AMIDOTRANSFERASE SUBUNIT C, MITOCHONDRIAL"/>
    <property type="match status" value="1"/>
</dbReference>
<dbReference type="NCBIfam" id="TIGR00135">
    <property type="entry name" value="gatC"/>
    <property type="match status" value="1"/>
</dbReference>
<dbReference type="GO" id="GO:0050567">
    <property type="term" value="F:glutaminyl-tRNA synthase (glutamine-hydrolyzing) activity"/>
    <property type="evidence" value="ECO:0007669"/>
    <property type="project" value="UniProtKB-UniRule"/>
</dbReference>
<dbReference type="InterPro" id="IPR003837">
    <property type="entry name" value="GatC"/>
</dbReference>
<dbReference type="InterPro" id="IPR036113">
    <property type="entry name" value="Asp/Glu-ADT_sf_sub_c"/>
</dbReference>
<dbReference type="GO" id="GO:0006450">
    <property type="term" value="P:regulation of translational fidelity"/>
    <property type="evidence" value="ECO:0007669"/>
    <property type="project" value="InterPro"/>
</dbReference>
<keyword evidence="1" id="KW-0067">ATP-binding</keyword>
<comment type="function">
    <text evidence="1">Allows the formation of correctly charged Asn-tRNA(Asn) or Gln-tRNA(Gln) through the transamidation of misacylated Asp-tRNA(Asn) or Glu-tRNA(Gln) in organisms which lack either or both of asparaginyl-tRNA or glutaminyl-tRNA synthetases. The reaction takes place in the presence of glutamine and ATP through an activated phospho-Asp-tRNA(Asn) or phospho-Glu-tRNA(Gln).</text>
</comment>
<dbReference type="SUPFAM" id="SSF141000">
    <property type="entry name" value="Glu-tRNAGln amidotransferase C subunit"/>
    <property type="match status" value="1"/>
</dbReference>
<evidence type="ECO:0000313" key="3">
    <source>
        <dbReference type="Proteomes" id="UP000178428"/>
    </source>
</evidence>
<dbReference type="AlphaFoldDB" id="A0A1G2EX05"/>
<keyword evidence="1" id="KW-0648">Protein biosynthesis</keyword>
<dbReference type="STRING" id="1801725.A3J00_01120"/>
<dbReference type="GO" id="GO:0050566">
    <property type="term" value="F:asparaginyl-tRNA synthase (glutamine-hydrolyzing) activity"/>
    <property type="evidence" value="ECO:0007669"/>
    <property type="project" value="RHEA"/>
</dbReference>
<comment type="catalytic activity">
    <reaction evidence="1">
        <text>L-aspartyl-tRNA(Asn) + L-glutamine + ATP + H2O = L-asparaginyl-tRNA(Asn) + L-glutamate + ADP + phosphate + 2 H(+)</text>
        <dbReference type="Rhea" id="RHEA:14513"/>
        <dbReference type="Rhea" id="RHEA-COMP:9674"/>
        <dbReference type="Rhea" id="RHEA-COMP:9677"/>
        <dbReference type="ChEBI" id="CHEBI:15377"/>
        <dbReference type="ChEBI" id="CHEBI:15378"/>
        <dbReference type="ChEBI" id="CHEBI:29985"/>
        <dbReference type="ChEBI" id="CHEBI:30616"/>
        <dbReference type="ChEBI" id="CHEBI:43474"/>
        <dbReference type="ChEBI" id="CHEBI:58359"/>
        <dbReference type="ChEBI" id="CHEBI:78515"/>
        <dbReference type="ChEBI" id="CHEBI:78516"/>
        <dbReference type="ChEBI" id="CHEBI:456216"/>
    </reaction>
</comment>
<reference evidence="2 3" key="1">
    <citation type="journal article" date="2016" name="Nat. Commun.">
        <title>Thousands of microbial genomes shed light on interconnected biogeochemical processes in an aquifer system.</title>
        <authorList>
            <person name="Anantharaman K."/>
            <person name="Brown C.T."/>
            <person name="Hug L.A."/>
            <person name="Sharon I."/>
            <person name="Castelle C.J."/>
            <person name="Probst A.J."/>
            <person name="Thomas B.C."/>
            <person name="Singh A."/>
            <person name="Wilkins M.J."/>
            <person name="Karaoz U."/>
            <person name="Brodie E.L."/>
            <person name="Williams K.H."/>
            <person name="Hubbard S.S."/>
            <person name="Banfield J.F."/>
        </authorList>
    </citation>
    <scope>NUCLEOTIDE SEQUENCE [LARGE SCALE GENOMIC DNA]</scope>
</reference>
<keyword evidence="1" id="KW-0547">Nucleotide-binding</keyword>
<dbReference type="PANTHER" id="PTHR15004">
    <property type="entry name" value="GLUTAMYL-TRNA(GLN) AMIDOTRANSFERASE SUBUNIT C, MITOCHONDRIAL"/>
    <property type="match status" value="1"/>
</dbReference>
<dbReference type="Proteomes" id="UP000178428">
    <property type="component" value="Unassembled WGS sequence"/>
</dbReference>
<comment type="caution">
    <text evidence="2">The sequence shown here is derived from an EMBL/GenBank/DDBJ whole genome shotgun (WGS) entry which is preliminary data.</text>
</comment>
<dbReference type="EC" id="6.3.5.-" evidence="1"/>
<dbReference type="Pfam" id="PF02686">
    <property type="entry name" value="GatC"/>
    <property type="match status" value="1"/>
</dbReference>
<comment type="subunit">
    <text evidence="1">Heterotrimer of A, B and C subunits.</text>
</comment>
<protein>
    <recommendedName>
        <fullName evidence="1">Aspartyl/glutamyl-tRNA(Asn/Gln) amidotransferase subunit C</fullName>
        <shortName evidence="1">Asp/Glu-ADT subunit C</shortName>
        <ecNumber evidence="1">6.3.5.-</ecNumber>
    </recommendedName>
</protein>
<dbReference type="GO" id="GO:0005524">
    <property type="term" value="F:ATP binding"/>
    <property type="evidence" value="ECO:0007669"/>
    <property type="project" value="UniProtKB-KW"/>
</dbReference>
<dbReference type="EMBL" id="MHMR01000026">
    <property type="protein sequence ID" value="OGZ30247.1"/>
    <property type="molecule type" value="Genomic_DNA"/>
</dbReference>
<proteinExistence type="inferred from homology"/>
<evidence type="ECO:0000256" key="1">
    <source>
        <dbReference type="HAMAP-Rule" id="MF_00122"/>
    </source>
</evidence>
<dbReference type="HAMAP" id="MF_00122">
    <property type="entry name" value="GatC"/>
    <property type="match status" value="1"/>
</dbReference>
<organism evidence="2 3">
    <name type="scientific">Candidatus Niyogibacteria bacterium RIFCSPLOWO2_02_FULL_45_13</name>
    <dbReference type="NCBI Taxonomy" id="1801725"/>
    <lineage>
        <taxon>Bacteria</taxon>
        <taxon>Candidatus Niyogiibacteriota</taxon>
    </lineage>
</organism>